<comment type="caution">
    <text evidence="1">The sequence shown here is derived from an EMBL/GenBank/DDBJ whole genome shotgun (WGS) entry which is preliminary data.</text>
</comment>
<dbReference type="Proteomes" id="UP001054945">
    <property type="component" value="Unassembled WGS sequence"/>
</dbReference>
<reference evidence="1 2" key="1">
    <citation type="submission" date="2021-06" db="EMBL/GenBank/DDBJ databases">
        <title>Caerostris extrusa draft genome.</title>
        <authorList>
            <person name="Kono N."/>
            <person name="Arakawa K."/>
        </authorList>
    </citation>
    <scope>NUCLEOTIDE SEQUENCE [LARGE SCALE GENOMIC DNA]</scope>
</reference>
<protein>
    <submittedName>
        <fullName evidence="1">Uncharacterized protein</fullName>
    </submittedName>
</protein>
<evidence type="ECO:0000313" key="2">
    <source>
        <dbReference type="Proteomes" id="UP001054945"/>
    </source>
</evidence>
<sequence length="99" mass="11351">MQLHIKTHDGTELGRRHTDDGGVVVVYDIIRGACRRTYAAAHKTPDGTELGRRHTDDDRVVVVYDIIRGGKPVFPVIRKRRIIKIIIRALENEDLRRGR</sequence>
<gene>
    <name evidence="1" type="ORF">CEXT_724261</name>
</gene>
<dbReference type="EMBL" id="BPLR01017032">
    <property type="protein sequence ID" value="GIY88228.1"/>
    <property type="molecule type" value="Genomic_DNA"/>
</dbReference>
<dbReference type="AlphaFoldDB" id="A0AAV4X0Q4"/>
<keyword evidence="2" id="KW-1185">Reference proteome</keyword>
<proteinExistence type="predicted"/>
<evidence type="ECO:0000313" key="1">
    <source>
        <dbReference type="EMBL" id="GIY88228.1"/>
    </source>
</evidence>
<name>A0AAV4X0Q4_CAEEX</name>
<accession>A0AAV4X0Q4</accession>
<organism evidence="1 2">
    <name type="scientific">Caerostris extrusa</name>
    <name type="common">Bark spider</name>
    <name type="synonym">Caerostris bankana</name>
    <dbReference type="NCBI Taxonomy" id="172846"/>
    <lineage>
        <taxon>Eukaryota</taxon>
        <taxon>Metazoa</taxon>
        <taxon>Ecdysozoa</taxon>
        <taxon>Arthropoda</taxon>
        <taxon>Chelicerata</taxon>
        <taxon>Arachnida</taxon>
        <taxon>Araneae</taxon>
        <taxon>Araneomorphae</taxon>
        <taxon>Entelegynae</taxon>
        <taxon>Araneoidea</taxon>
        <taxon>Araneidae</taxon>
        <taxon>Caerostris</taxon>
    </lineage>
</organism>